<feature type="compositionally biased region" description="Basic and acidic residues" evidence="1">
    <location>
        <begin position="379"/>
        <end position="390"/>
    </location>
</feature>
<dbReference type="AlphaFoldDB" id="A0AAJ8MFN2"/>
<dbReference type="InterPro" id="IPR050266">
    <property type="entry name" value="AB_hydrolase_sf"/>
</dbReference>
<dbReference type="KEGG" id="kdj:28966793"/>
<gene>
    <name evidence="3" type="ORF">I303_103074</name>
</gene>
<dbReference type="InterPro" id="IPR000073">
    <property type="entry name" value="AB_hydrolase_1"/>
</dbReference>
<dbReference type="RefSeq" id="XP_065824760.1">
    <property type="nucleotide sequence ID" value="XM_065968688.1"/>
</dbReference>
<reference evidence="3" key="2">
    <citation type="submission" date="2024-02" db="EMBL/GenBank/DDBJ databases">
        <title>Comparative genomics of Cryptococcus and Kwoniella reveals pathogenesis evolution and contrasting modes of karyotype evolution via chromosome fusion or intercentromeric recombination.</title>
        <authorList>
            <person name="Coelho M.A."/>
            <person name="David-Palma M."/>
            <person name="Shea T."/>
            <person name="Bowers K."/>
            <person name="McGinley-Smith S."/>
            <person name="Mohammad A.W."/>
            <person name="Gnirke A."/>
            <person name="Yurkov A.M."/>
            <person name="Nowrousian M."/>
            <person name="Sun S."/>
            <person name="Cuomo C.A."/>
            <person name="Heitman J."/>
        </authorList>
    </citation>
    <scope>NUCLEOTIDE SEQUENCE</scope>
    <source>
        <strain evidence="3">CBS 10117</strain>
    </source>
</reference>
<evidence type="ECO:0000256" key="1">
    <source>
        <dbReference type="SAM" id="MobiDB-lite"/>
    </source>
</evidence>
<accession>A0AAJ8MFN2</accession>
<dbReference type="PANTHER" id="PTHR43798">
    <property type="entry name" value="MONOACYLGLYCEROL LIPASE"/>
    <property type="match status" value="1"/>
</dbReference>
<feature type="region of interest" description="Disordered" evidence="1">
    <location>
        <begin position="335"/>
        <end position="402"/>
    </location>
</feature>
<keyword evidence="4" id="KW-1185">Reference proteome</keyword>
<proteinExistence type="predicted"/>
<evidence type="ECO:0000313" key="4">
    <source>
        <dbReference type="Proteomes" id="UP000078595"/>
    </source>
</evidence>
<evidence type="ECO:0000259" key="2">
    <source>
        <dbReference type="Pfam" id="PF00561"/>
    </source>
</evidence>
<dbReference type="PANTHER" id="PTHR43798:SF33">
    <property type="entry name" value="HYDROLASE, PUTATIVE (AFU_ORTHOLOGUE AFUA_2G14860)-RELATED"/>
    <property type="match status" value="1"/>
</dbReference>
<organism evidence="3 4">
    <name type="scientific">Kwoniella dejecticola CBS 10117</name>
    <dbReference type="NCBI Taxonomy" id="1296121"/>
    <lineage>
        <taxon>Eukaryota</taxon>
        <taxon>Fungi</taxon>
        <taxon>Dikarya</taxon>
        <taxon>Basidiomycota</taxon>
        <taxon>Agaricomycotina</taxon>
        <taxon>Tremellomycetes</taxon>
        <taxon>Tremellales</taxon>
        <taxon>Cryptococcaceae</taxon>
        <taxon>Kwoniella</taxon>
    </lineage>
</organism>
<dbReference type="InterPro" id="IPR029058">
    <property type="entry name" value="AB_hydrolase_fold"/>
</dbReference>
<feature type="compositionally biased region" description="Low complexity" evidence="1">
    <location>
        <begin position="344"/>
        <end position="355"/>
    </location>
</feature>
<dbReference type="EMBL" id="CP144532">
    <property type="protein sequence ID" value="WWC60501.1"/>
    <property type="molecule type" value="Genomic_DNA"/>
</dbReference>
<evidence type="ECO:0000313" key="3">
    <source>
        <dbReference type="EMBL" id="WWC60501.1"/>
    </source>
</evidence>
<dbReference type="Proteomes" id="UP000078595">
    <property type="component" value="Chromosome 3"/>
</dbReference>
<name>A0AAJ8MFN2_9TREE</name>
<feature type="domain" description="AB hydrolase-1" evidence="2">
    <location>
        <begin position="46"/>
        <end position="249"/>
    </location>
</feature>
<dbReference type="GeneID" id="28966793"/>
<reference evidence="3" key="1">
    <citation type="submission" date="2013-07" db="EMBL/GenBank/DDBJ databases">
        <authorList>
            <consortium name="The Broad Institute Genome Sequencing Platform"/>
            <person name="Cuomo C."/>
            <person name="Litvintseva A."/>
            <person name="Chen Y."/>
            <person name="Heitman J."/>
            <person name="Sun S."/>
            <person name="Springer D."/>
            <person name="Dromer F."/>
            <person name="Young S.K."/>
            <person name="Zeng Q."/>
            <person name="Gargeya S."/>
            <person name="Fitzgerald M."/>
            <person name="Abouelleil A."/>
            <person name="Alvarado L."/>
            <person name="Berlin A.M."/>
            <person name="Chapman S.B."/>
            <person name="Dewar J."/>
            <person name="Goldberg J."/>
            <person name="Griggs A."/>
            <person name="Gujja S."/>
            <person name="Hansen M."/>
            <person name="Howarth C."/>
            <person name="Imamovic A."/>
            <person name="Larimer J."/>
            <person name="McCowan C."/>
            <person name="Murphy C."/>
            <person name="Pearson M."/>
            <person name="Priest M."/>
            <person name="Roberts A."/>
            <person name="Saif S."/>
            <person name="Shea T."/>
            <person name="Sykes S."/>
            <person name="Wortman J."/>
            <person name="Nusbaum C."/>
            <person name="Birren B."/>
        </authorList>
    </citation>
    <scope>NUCLEOTIDE SEQUENCE</scope>
    <source>
        <strain evidence="3">CBS 10117</strain>
    </source>
</reference>
<dbReference type="SUPFAM" id="SSF53474">
    <property type="entry name" value="alpha/beta-Hydrolases"/>
    <property type="match status" value="1"/>
</dbReference>
<sequence length="417" mass="47033">MPRIEIPNTPFDLCYRVSAPSLEEGATNIDTEYETILYFHPYWVDSFYFYPQFDDPALNEHYNLIAFDAPAHGSTIVEEMSAEPVTWVYLARLVKDALVMLGVPSVHVVGSTMGCCPAMHFASKYPEMTRTLLMCAPPALEEASNWSLTFSECMHILINAVKNNDPEPLDAITSVIFDYNATSHSSKVIKSLEEEYIQLIRSRLISGALNGDKTVPILISLAFSRKQLLSLEEAVEMKPPILIIQGTNEGWEENDDQWAKMLEETNGLHQERYGTEAQAKRIVLDDLPRWMTLTSSDIINPIIKRFISTGSSKEISSLPEFEIDRSSSTTTTMKMISRTRRRSSVNPPRSRQSRSQIEVPPHDSVKLNPHNLVTSQVKSQHDNEISDKSEIQTCRSGKSRNPSIDVNVHVDVVTKID</sequence>
<dbReference type="Pfam" id="PF00561">
    <property type="entry name" value="Abhydrolase_1"/>
    <property type="match status" value="1"/>
</dbReference>
<feature type="compositionally biased region" description="Polar residues" evidence="1">
    <location>
        <begin position="391"/>
        <end position="402"/>
    </location>
</feature>
<protein>
    <recommendedName>
        <fullName evidence="2">AB hydrolase-1 domain-containing protein</fullName>
    </recommendedName>
</protein>
<dbReference type="GO" id="GO:0016020">
    <property type="term" value="C:membrane"/>
    <property type="evidence" value="ECO:0007669"/>
    <property type="project" value="TreeGrafter"/>
</dbReference>
<dbReference type="Gene3D" id="3.40.50.1820">
    <property type="entry name" value="alpha/beta hydrolase"/>
    <property type="match status" value="1"/>
</dbReference>